<dbReference type="Proteomes" id="UP000250235">
    <property type="component" value="Unassembled WGS sequence"/>
</dbReference>
<reference evidence="2 3" key="1">
    <citation type="journal article" date="2015" name="Proc. Natl. Acad. Sci. U.S.A.">
        <title>The resurrection genome of Boea hygrometrica: A blueprint for survival of dehydration.</title>
        <authorList>
            <person name="Xiao L."/>
            <person name="Yang G."/>
            <person name="Zhang L."/>
            <person name="Yang X."/>
            <person name="Zhao S."/>
            <person name="Ji Z."/>
            <person name="Zhou Q."/>
            <person name="Hu M."/>
            <person name="Wang Y."/>
            <person name="Chen M."/>
            <person name="Xu Y."/>
            <person name="Jin H."/>
            <person name="Xiao X."/>
            <person name="Hu G."/>
            <person name="Bao F."/>
            <person name="Hu Y."/>
            <person name="Wan P."/>
            <person name="Li L."/>
            <person name="Deng X."/>
            <person name="Kuang T."/>
            <person name="Xiang C."/>
            <person name="Zhu J.K."/>
            <person name="Oliver M.J."/>
            <person name="He Y."/>
        </authorList>
    </citation>
    <scope>NUCLEOTIDE SEQUENCE [LARGE SCALE GENOMIC DNA]</scope>
    <source>
        <strain evidence="3">cv. XS01</strain>
    </source>
</reference>
<evidence type="ECO:0000313" key="3">
    <source>
        <dbReference type="Proteomes" id="UP000250235"/>
    </source>
</evidence>
<feature type="region of interest" description="Disordered" evidence="1">
    <location>
        <begin position="310"/>
        <end position="335"/>
    </location>
</feature>
<evidence type="ECO:0000313" key="2">
    <source>
        <dbReference type="EMBL" id="KZV42988.1"/>
    </source>
</evidence>
<dbReference type="AlphaFoldDB" id="A0A2Z7CF74"/>
<name>A0A2Z7CF74_9LAMI</name>
<dbReference type="OrthoDB" id="2011474at2759"/>
<gene>
    <name evidence="2" type="ORF">F511_15438</name>
</gene>
<dbReference type="EMBL" id="KQ998304">
    <property type="protein sequence ID" value="KZV42988.1"/>
    <property type="molecule type" value="Genomic_DNA"/>
</dbReference>
<organism evidence="2 3">
    <name type="scientific">Dorcoceras hygrometricum</name>
    <dbReference type="NCBI Taxonomy" id="472368"/>
    <lineage>
        <taxon>Eukaryota</taxon>
        <taxon>Viridiplantae</taxon>
        <taxon>Streptophyta</taxon>
        <taxon>Embryophyta</taxon>
        <taxon>Tracheophyta</taxon>
        <taxon>Spermatophyta</taxon>
        <taxon>Magnoliopsida</taxon>
        <taxon>eudicotyledons</taxon>
        <taxon>Gunneridae</taxon>
        <taxon>Pentapetalae</taxon>
        <taxon>asterids</taxon>
        <taxon>lamiids</taxon>
        <taxon>Lamiales</taxon>
        <taxon>Gesneriaceae</taxon>
        <taxon>Didymocarpoideae</taxon>
        <taxon>Trichosporeae</taxon>
        <taxon>Loxocarpinae</taxon>
        <taxon>Dorcoceras</taxon>
    </lineage>
</organism>
<evidence type="ECO:0008006" key="4">
    <source>
        <dbReference type="Google" id="ProtNLM"/>
    </source>
</evidence>
<evidence type="ECO:0000256" key="1">
    <source>
        <dbReference type="SAM" id="MobiDB-lite"/>
    </source>
</evidence>
<accession>A0A2Z7CF74</accession>
<keyword evidence="3" id="KW-1185">Reference proteome</keyword>
<sequence>MESSLITNSLHISFDSVLSMDDAGLVAVFESFVATGLKVFLGCPAVYYEDALTEFFENTLVRDGMIVSTIEGISVEIYEEDFAAAFELPMEGLTDLSEVPKDLVFDALLGDILAKTIYVKAGSFDAVTHERFLLMTAITYGVKINWSSLVFDILKDMVTPGSRQAKGYAIQICVLLKNVPGLDLGESRAFPSSRILTGKTVHRYVVINERAGGEEVANAPRISREVVNNEISRQRSYEDTLPPSPVISWRLSQLCTAFVQYSLFSGLSTADISSFVSTIAFERTVFRDVQIARSSISVAPSVQMMIDQSPFSSPTSDDSSMHFDDNDTTDTSISLPPAATNVMESLAKLRASVDQVQFEQFRRRDDAHNLKDILLVHIRDLEQKISARFDEQDRVHRALRKDMHDQKTLSSLDLKSTHQKLSDQIAAAAFDTVDVRKEVKEITQK</sequence>
<proteinExistence type="predicted"/>
<protein>
    <recommendedName>
        <fullName evidence="4">Dystroglycan-like</fullName>
    </recommendedName>
</protein>